<keyword evidence="3" id="KW-1185">Reference proteome</keyword>
<evidence type="ECO:0000259" key="1">
    <source>
        <dbReference type="Pfam" id="PF10026"/>
    </source>
</evidence>
<feature type="domain" description="DUF2268" evidence="1">
    <location>
        <begin position="124"/>
        <end position="313"/>
    </location>
</feature>
<name>A0ABS2P2N9_9BACI</name>
<reference evidence="2 3" key="1">
    <citation type="submission" date="2021-01" db="EMBL/GenBank/DDBJ databases">
        <title>Genomic Encyclopedia of Type Strains, Phase IV (KMG-IV): sequencing the most valuable type-strain genomes for metagenomic binning, comparative biology and taxonomic classification.</title>
        <authorList>
            <person name="Goeker M."/>
        </authorList>
    </citation>
    <scope>NUCLEOTIDE SEQUENCE [LARGE SCALE GENOMIC DNA]</scope>
    <source>
        <strain evidence="2 3">DSM 25879</strain>
    </source>
</reference>
<proteinExistence type="predicted"/>
<dbReference type="InterPro" id="IPR018728">
    <property type="entry name" value="DUF2268"/>
</dbReference>
<dbReference type="Pfam" id="PF10026">
    <property type="entry name" value="DUF2268"/>
    <property type="match status" value="1"/>
</dbReference>
<sequence>MKKVFIFILLMLTAACSKESDTENKNNRLELSKSSAVTYSFNGQEFQIIPYYEQYWDYIEAQKTDTGNINESFLLHVLNPLSTEIYGYNHGFTLDDPHFYPPRNMEKLQTYIQRLDQDHDKIVQAVKDAIDDSVPILPGGDFQIYIIPSNPEKSLAYMNGVAGFATTKDAMVMQIDPNEYTEESIKTFFAHEYHHLVFMDISDYRISKPQLLDIMMMEGKADAFTSIVYEDYYVGWIEPLDDEEEQNVKRFLQEKQTSYDHKDYSIMHNGNAPLGIPQWSHYRLGYQIMQQFISKHPEMSVEDWTRLETEKIMEGSGVSLRE</sequence>
<gene>
    <name evidence="2" type="ORF">JOC95_003094</name>
</gene>
<organism evidence="2 3">
    <name type="scientific">Sutcliffiella tianshenii</name>
    <dbReference type="NCBI Taxonomy" id="1463404"/>
    <lineage>
        <taxon>Bacteria</taxon>
        <taxon>Bacillati</taxon>
        <taxon>Bacillota</taxon>
        <taxon>Bacilli</taxon>
        <taxon>Bacillales</taxon>
        <taxon>Bacillaceae</taxon>
        <taxon>Sutcliffiella</taxon>
    </lineage>
</organism>
<accession>A0ABS2P2N9</accession>
<protein>
    <submittedName>
        <fullName evidence="2">Uncharacterized protein YjaZ</fullName>
    </submittedName>
</protein>
<dbReference type="EMBL" id="JAFBED010000006">
    <property type="protein sequence ID" value="MBM7621221.1"/>
    <property type="molecule type" value="Genomic_DNA"/>
</dbReference>
<dbReference type="Proteomes" id="UP000737402">
    <property type="component" value="Unassembled WGS sequence"/>
</dbReference>
<evidence type="ECO:0000313" key="2">
    <source>
        <dbReference type="EMBL" id="MBM7621221.1"/>
    </source>
</evidence>
<dbReference type="RefSeq" id="WP_204418000.1">
    <property type="nucleotide sequence ID" value="NZ_JAFBED010000006.1"/>
</dbReference>
<evidence type="ECO:0000313" key="3">
    <source>
        <dbReference type="Proteomes" id="UP000737402"/>
    </source>
</evidence>
<dbReference type="PROSITE" id="PS51257">
    <property type="entry name" value="PROKAR_LIPOPROTEIN"/>
    <property type="match status" value="1"/>
</dbReference>
<comment type="caution">
    <text evidence="2">The sequence shown here is derived from an EMBL/GenBank/DDBJ whole genome shotgun (WGS) entry which is preliminary data.</text>
</comment>